<dbReference type="AlphaFoldDB" id="A0AAD4BJB9"/>
<feature type="non-terminal residue" evidence="1">
    <location>
        <position position="1"/>
    </location>
</feature>
<protein>
    <submittedName>
        <fullName evidence="1">Uncharacterized protein</fullName>
    </submittedName>
</protein>
<reference evidence="1" key="1">
    <citation type="submission" date="2019-10" db="EMBL/GenBank/DDBJ databases">
        <authorList>
            <consortium name="DOE Joint Genome Institute"/>
            <person name="Kuo A."/>
            <person name="Miyauchi S."/>
            <person name="Kiss E."/>
            <person name="Drula E."/>
            <person name="Kohler A."/>
            <person name="Sanchez-Garcia M."/>
            <person name="Andreopoulos B."/>
            <person name="Barry K.W."/>
            <person name="Bonito G."/>
            <person name="Buee M."/>
            <person name="Carver A."/>
            <person name="Chen C."/>
            <person name="Cichocki N."/>
            <person name="Clum A."/>
            <person name="Culley D."/>
            <person name="Crous P.W."/>
            <person name="Fauchery L."/>
            <person name="Girlanda M."/>
            <person name="Hayes R."/>
            <person name="Keri Z."/>
            <person name="LaButti K."/>
            <person name="Lipzen A."/>
            <person name="Lombard V."/>
            <person name="Magnuson J."/>
            <person name="Maillard F."/>
            <person name="Morin E."/>
            <person name="Murat C."/>
            <person name="Nolan M."/>
            <person name="Ohm R."/>
            <person name="Pangilinan J."/>
            <person name="Pereira M."/>
            <person name="Perotto S."/>
            <person name="Peter M."/>
            <person name="Riley R."/>
            <person name="Sitrit Y."/>
            <person name="Stielow B."/>
            <person name="Szollosi G."/>
            <person name="Zifcakova L."/>
            <person name="Stursova M."/>
            <person name="Spatafora J.W."/>
            <person name="Tedersoo L."/>
            <person name="Vaario L.-M."/>
            <person name="Yamada A."/>
            <person name="Yan M."/>
            <person name="Wang P."/>
            <person name="Xu J."/>
            <person name="Bruns T."/>
            <person name="Baldrian P."/>
            <person name="Vilgalys R."/>
            <person name="Henrissat B."/>
            <person name="Grigoriev I.V."/>
            <person name="Hibbett D."/>
            <person name="Nagy L.G."/>
            <person name="Martin F.M."/>
        </authorList>
    </citation>
    <scope>NUCLEOTIDE SEQUENCE</scope>
    <source>
        <strain evidence="1">BED1</strain>
    </source>
</reference>
<dbReference type="EMBL" id="WHUW01000047">
    <property type="protein sequence ID" value="KAF8431683.1"/>
    <property type="molecule type" value="Genomic_DNA"/>
</dbReference>
<comment type="caution">
    <text evidence="1">The sequence shown here is derived from an EMBL/GenBank/DDBJ whole genome shotgun (WGS) entry which is preliminary data.</text>
</comment>
<feature type="non-terminal residue" evidence="1">
    <location>
        <position position="82"/>
    </location>
</feature>
<sequence length="82" mass="9145">ASTQKTPFSVTCTYDPRMGFKQHISKAPAAEQFTLDFAQTFDQTKANLAAAQNRMNRELHGSTVPAYAVSDKVWLSTEHLKL</sequence>
<dbReference type="Proteomes" id="UP001194468">
    <property type="component" value="Unassembled WGS sequence"/>
</dbReference>
<accession>A0AAD4BJB9</accession>
<evidence type="ECO:0000313" key="1">
    <source>
        <dbReference type="EMBL" id="KAF8431683.1"/>
    </source>
</evidence>
<proteinExistence type="predicted"/>
<name>A0AAD4BJB9_BOLED</name>
<gene>
    <name evidence="1" type="ORF">L210DRAFT_3319096</name>
</gene>
<reference evidence="1" key="2">
    <citation type="journal article" date="2020" name="Nat. Commun.">
        <title>Large-scale genome sequencing of mycorrhizal fungi provides insights into the early evolution of symbiotic traits.</title>
        <authorList>
            <person name="Miyauchi S."/>
            <person name="Kiss E."/>
            <person name="Kuo A."/>
            <person name="Drula E."/>
            <person name="Kohler A."/>
            <person name="Sanchez-Garcia M."/>
            <person name="Morin E."/>
            <person name="Andreopoulos B."/>
            <person name="Barry K.W."/>
            <person name="Bonito G."/>
            <person name="Buee M."/>
            <person name="Carver A."/>
            <person name="Chen C."/>
            <person name="Cichocki N."/>
            <person name="Clum A."/>
            <person name="Culley D."/>
            <person name="Crous P.W."/>
            <person name="Fauchery L."/>
            <person name="Girlanda M."/>
            <person name="Hayes R.D."/>
            <person name="Keri Z."/>
            <person name="LaButti K."/>
            <person name="Lipzen A."/>
            <person name="Lombard V."/>
            <person name="Magnuson J."/>
            <person name="Maillard F."/>
            <person name="Murat C."/>
            <person name="Nolan M."/>
            <person name="Ohm R.A."/>
            <person name="Pangilinan J."/>
            <person name="Pereira M.F."/>
            <person name="Perotto S."/>
            <person name="Peter M."/>
            <person name="Pfister S."/>
            <person name="Riley R."/>
            <person name="Sitrit Y."/>
            <person name="Stielow J.B."/>
            <person name="Szollosi G."/>
            <person name="Zifcakova L."/>
            <person name="Stursova M."/>
            <person name="Spatafora J.W."/>
            <person name="Tedersoo L."/>
            <person name="Vaario L.M."/>
            <person name="Yamada A."/>
            <person name="Yan M."/>
            <person name="Wang P."/>
            <person name="Xu J."/>
            <person name="Bruns T."/>
            <person name="Baldrian P."/>
            <person name="Vilgalys R."/>
            <person name="Dunand C."/>
            <person name="Henrissat B."/>
            <person name="Grigoriev I.V."/>
            <person name="Hibbett D."/>
            <person name="Nagy L.G."/>
            <person name="Martin F.M."/>
        </authorList>
    </citation>
    <scope>NUCLEOTIDE SEQUENCE</scope>
    <source>
        <strain evidence="1">BED1</strain>
    </source>
</reference>
<evidence type="ECO:0000313" key="2">
    <source>
        <dbReference type="Proteomes" id="UP001194468"/>
    </source>
</evidence>
<keyword evidence="2" id="KW-1185">Reference proteome</keyword>
<organism evidence="1 2">
    <name type="scientific">Boletus edulis BED1</name>
    <dbReference type="NCBI Taxonomy" id="1328754"/>
    <lineage>
        <taxon>Eukaryota</taxon>
        <taxon>Fungi</taxon>
        <taxon>Dikarya</taxon>
        <taxon>Basidiomycota</taxon>
        <taxon>Agaricomycotina</taxon>
        <taxon>Agaricomycetes</taxon>
        <taxon>Agaricomycetidae</taxon>
        <taxon>Boletales</taxon>
        <taxon>Boletineae</taxon>
        <taxon>Boletaceae</taxon>
        <taxon>Boletoideae</taxon>
        <taxon>Boletus</taxon>
    </lineage>
</organism>